<sequence>MRGEDGERQEQVRRLIALTLMGALLALLIYVMVMAAVALLPHPPDPALLAAIRTKEDAERAAALLKLSAQSAKDDAEALAALFNIVFGPLMALLGSVTGFYFGRRG</sequence>
<evidence type="ECO:0000313" key="2">
    <source>
        <dbReference type="EMBL" id="NIK87646.1"/>
    </source>
</evidence>
<keyword evidence="1" id="KW-0812">Transmembrane</keyword>
<evidence type="ECO:0000313" key="3">
    <source>
        <dbReference type="Proteomes" id="UP000570514"/>
    </source>
</evidence>
<keyword evidence="3" id="KW-1185">Reference proteome</keyword>
<name>A0A846MW79_9PROT</name>
<dbReference type="AlphaFoldDB" id="A0A846MW79"/>
<keyword evidence="1" id="KW-1133">Transmembrane helix</keyword>
<gene>
    <name evidence="2" type="ORF">FHS83_000964</name>
</gene>
<dbReference type="RefSeq" id="WP_167081446.1">
    <property type="nucleotide sequence ID" value="NZ_BAAADC010000001.1"/>
</dbReference>
<protein>
    <submittedName>
        <fullName evidence="2">Uncharacterized protein</fullName>
    </submittedName>
</protein>
<comment type="caution">
    <text evidence="2">The sequence shown here is derived from an EMBL/GenBank/DDBJ whole genome shotgun (WGS) entry which is preliminary data.</text>
</comment>
<dbReference type="Proteomes" id="UP000570514">
    <property type="component" value="Unassembled WGS sequence"/>
</dbReference>
<accession>A0A846MW79</accession>
<organism evidence="2 3">
    <name type="scientific">Rhizomicrobium palustre</name>
    <dbReference type="NCBI Taxonomy" id="189966"/>
    <lineage>
        <taxon>Bacteria</taxon>
        <taxon>Pseudomonadati</taxon>
        <taxon>Pseudomonadota</taxon>
        <taxon>Alphaproteobacteria</taxon>
        <taxon>Micropepsales</taxon>
        <taxon>Micropepsaceae</taxon>
        <taxon>Rhizomicrobium</taxon>
    </lineage>
</organism>
<proteinExistence type="predicted"/>
<evidence type="ECO:0000256" key="1">
    <source>
        <dbReference type="SAM" id="Phobius"/>
    </source>
</evidence>
<feature type="transmembrane region" description="Helical" evidence="1">
    <location>
        <begin position="15"/>
        <end position="40"/>
    </location>
</feature>
<feature type="transmembrane region" description="Helical" evidence="1">
    <location>
        <begin position="78"/>
        <end position="102"/>
    </location>
</feature>
<keyword evidence="1" id="KW-0472">Membrane</keyword>
<reference evidence="2 3" key="1">
    <citation type="submission" date="2020-03" db="EMBL/GenBank/DDBJ databases">
        <title>Genomic Encyclopedia of Type Strains, Phase IV (KMG-IV): sequencing the most valuable type-strain genomes for metagenomic binning, comparative biology and taxonomic classification.</title>
        <authorList>
            <person name="Goeker M."/>
        </authorList>
    </citation>
    <scope>NUCLEOTIDE SEQUENCE [LARGE SCALE GENOMIC DNA]</scope>
    <source>
        <strain evidence="2 3">DSM 19867</strain>
    </source>
</reference>
<dbReference type="EMBL" id="JAASRM010000001">
    <property type="protein sequence ID" value="NIK87646.1"/>
    <property type="molecule type" value="Genomic_DNA"/>
</dbReference>